<dbReference type="VEuPathDB" id="VectorBase:LLONM1_003325"/>
<dbReference type="InterPro" id="IPR036113">
    <property type="entry name" value="Asp/Glu-ADT_sf_sub_c"/>
</dbReference>
<evidence type="ECO:0000256" key="2">
    <source>
        <dbReference type="ARBA" id="ARBA00023128"/>
    </source>
</evidence>
<name>A0A1B0C8Y2_LUTLO</name>
<dbReference type="InterPro" id="IPR003837">
    <property type="entry name" value="GatC"/>
</dbReference>
<comment type="subunit">
    <text evidence="3">Subunit of the heterotrimeric GatCAB amidotransferase (AdT) complex, composed of A, B and C subunits.</text>
</comment>
<dbReference type="PANTHER" id="PTHR15004">
    <property type="entry name" value="GLUTAMYL-TRNA(GLN) AMIDOTRANSFERASE SUBUNIT C, MITOCHONDRIAL"/>
    <property type="match status" value="1"/>
</dbReference>
<dbReference type="GO" id="GO:0050567">
    <property type="term" value="F:glutaminyl-tRNA synthase (glutamine-hydrolyzing) activity"/>
    <property type="evidence" value="ECO:0007669"/>
    <property type="project" value="UniProtKB-UniRule"/>
</dbReference>
<keyword evidence="1 3" id="KW-0547">Nucleotide-binding</keyword>
<dbReference type="GO" id="GO:0032543">
    <property type="term" value="P:mitochondrial translation"/>
    <property type="evidence" value="ECO:0007669"/>
    <property type="project" value="UniProtKB-UniRule"/>
</dbReference>
<dbReference type="GO" id="GO:0005739">
    <property type="term" value="C:mitochondrion"/>
    <property type="evidence" value="ECO:0007669"/>
    <property type="project" value="UniProtKB-SubCell"/>
</dbReference>
<dbReference type="PANTHER" id="PTHR15004:SF0">
    <property type="entry name" value="GLUTAMYL-TRNA(GLN) AMIDOTRANSFERASE SUBUNIT C, MITOCHONDRIAL"/>
    <property type="match status" value="1"/>
</dbReference>
<comment type="function">
    <text evidence="3">Allows the formation of correctly charged Gln-tRNA(Gln) through the transamidation of misacylated Glu-tRNA(Gln) in the mitochondria. The reaction takes place in the presence of glutamine and ATP through an activated gamma-phospho-Glu-tRNA(Gln).</text>
</comment>
<keyword evidence="3" id="KW-0436">Ligase</keyword>
<dbReference type="GO" id="GO:0070681">
    <property type="term" value="P:glutaminyl-tRNAGln biosynthesis via transamidation"/>
    <property type="evidence" value="ECO:0007669"/>
    <property type="project" value="UniProtKB-UniRule"/>
</dbReference>
<keyword evidence="5" id="KW-0808">Transferase</keyword>
<keyword evidence="7" id="KW-1185">Reference proteome</keyword>
<dbReference type="EMBL" id="AJWK01001598">
    <property type="status" value="NOT_ANNOTATED_CDS"/>
    <property type="molecule type" value="Genomic_DNA"/>
</dbReference>
<feature type="domain" description="Anticodon-binding" evidence="4">
    <location>
        <begin position="272"/>
        <end position="329"/>
    </location>
</feature>
<dbReference type="InterPro" id="IPR004154">
    <property type="entry name" value="Anticodon-bd"/>
</dbReference>
<keyword evidence="3" id="KW-0067">ATP-binding</keyword>
<dbReference type="HAMAP" id="MF_00122">
    <property type="entry name" value="GatC"/>
    <property type="match status" value="1"/>
</dbReference>
<proteinExistence type="inferred from homology"/>
<comment type="similarity">
    <text evidence="3">Belongs to the GatC family.</text>
</comment>
<dbReference type="SUPFAM" id="SSF141000">
    <property type="entry name" value="Glu-tRNAGln amidotransferase C subunit"/>
    <property type="match status" value="1"/>
</dbReference>
<keyword evidence="3" id="KW-0648">Protein biosynthesis</keyword>
<dbReference type="GO" id="GO:0005524">
    <property type="term" value="F:ATP binding"/>
    <property type="evidence" value="ECO:0007669"/>
    <property type="project" value="UniProtKB-KW"/>
</dbReference>
<dbReference type="EnsemblMetazoa" id="LLOJ000404-RA">
    <property type="protein sequence ID" value="LLOJ000404-PA"/>
    <property type="gene ID" value="LLOJ000404"/>
</dbReference>
<dbReference type="Proteomes" id="UP000092461">
    <property type="component" value="Unassembled WGS sequence"/>
</dbReference>
<dbReference type="EMBL" id="GITU01003360">
    <property type="protein sequence ID" value="MBC1172063.1"/>
    <property type="molecule type" value="Transcribed_RNA"/>
</dbReference>
<dbReference type="NCBIfam" id="TIGR00135">
    <property type="entry name" value="gatC"/>
    <property type="match status" value="1"/>
</dbReference>
<dbReference type="Pfam" id="PF02686">
    <property type="entry name" value="GatC"/>
    <property type="match status" value="1"/>
</dbReference>
<dbReference type="VEuPathDB" id="VectorBase:LLONM1_002974"/>
<dbReference type="SUPFAM" id="SSF52954">
    <property type="entry name" value="Class II aaRS ABD-related"/>
    <property type="match status" value="1"/>
</dbReference>
<dbReference type="AlphaFoldDB" id="A0A1B0C8Y2"/>
<dbReference type="Pfam" id="PF03129">
    <property type="entry name" value="HGTP_anticodon"/>
    <property type="match status" value="1"/>
</dbReference>
<dbReference type="EMBL" id="AJWK01001599">
    <property type="status" value="NOT_ANNOTATED_CDS"/>
    <property type="molecule type" value="Genomic_DNA"/>
</dbReference>
<evidence type="ECO:0000256" key="3">
    <source>
        <dbReference type="HAMAP-Rule" id="MF_03149"/>
    </source>
</evidence>
<evidence type="ECO:0000313" key="5">
    <source>
        <dbReference type="EMBL" id="MBC1172063.1"/>
    </source>
</evidence>
<dbReference type="GO" id="GO:0030956">
    <property type="term" value="C:glutamyl-tRNA(Gln) amidotransferase complex"/>
    <property type="evidence" value="ECO:0007669"/>
    <property type="project" value="UniProtKB-UniRule"/>
</dbReference>
<dbReference type="InterPro" id="IPR036621">
    <property type="entry name" value="Anticodon-bd_dom_sf"/>
</dbReference>
<dbReference type="VEuPathDB" id="VectorBase:LLOJ000404"/>
<evidence type="ECO:0000259" key="4">
    <source>
        <dbReference type="Pfam" id="PF03129"/>
    </source>
</evidence>
<organism evidence="6 7">
    <name type="scientific">Lutzomyia longipalpis</name>
    <name type="common">Sand fly</name>
    <dbReference type="NCBI Taxonomy" id="7200"/>
    <lineage>
        <taxon>Eukaryota</taxon>
        <taxon>Metazoa</taxon>
        <taxon>Ecdysozoa</taxon>
        <taxon>Arthropoda</taxon>
        <taxon>Hexapoda</taxon>
        <taxon>Insecta</taxon>
        <taxon>Pterygota</taxon>
        <taxon>Neoptera</taxon>
        <taxon>Endopterygota</taxon>
        <taxon>Diptera</taxon>
        <taxon>Nematocera</taxon>
        <taxon>Psychodoidea</taxon>
        <taxon>Psychodidae</taxon>
        <taxon>Lutzomyia</taxon>
        <taxon>Lutzomyia</taxon>
    </lineage>
</organism>
<evidence type="ECO:0000313" key="7">
    <source>
        <dbReference type="Proteomes" id="UP000092461"/>
    </source>
</evidence>
<dbReference type="GO" id="GO:0006450">
    <property type="term" value="P:regulation of translational fidelity"/>
    <property type="evidence" value="ECO:0007669"/>
    <property type="project" value="InterPro"/>
</dbReference>
<keyword evidence="2 3" id="KW-0496">Mitochondrion</keyword>
<dbReference type="GO" id="GO:0016740">
    <property type="term" value="F:transferase activity"/>
    <property type="evidence" value="ECO:0007669"/>
    <property type="project" value="UniProtKB-KW"/>
</dbReference>
<reference evidence="6" key="3">
    <citation type="submission" date="2020-05" db="UniProtKB">
        <authorList>
            <consortium name="EnsemblMetazoa"/>
        </authorList>
    </citation>
    <scope>IDENTIFICATION</scope>
    <source>
        <strain evidence="6">Jacobina</strain>
    </source>
</reference>
<dbReference type="EC" id="6.3.5.-" evidence="3"/>
<protein>
    <recommendedName>
        <fullName evidence="3">Glutamyl-tRNA(Gln) amidotransferase subunit C, mitochondrial</fullName>
        <shortName evidence="3">Glu-AdT subunit C</shortName>
        <ecNumber evidence="3">6.3.5.-</ecNumber>
    </recommendedName>
</protein>
<reference evidence="5" key="2">
    <citation type="journal article" date="2020" name="BMC">
        <title>Leishmania infection induces a limited differential gene expression in the sand fly midgut.</title>
        <authorList>
            <person name="Coutinho-Abreu I.V."/>
            <person name="Serafim T.D."/>
            <person name="Meneses C."/>
            <person name="Kamhawi S."/>
            <person name="Oliveira F."/>
            <person name="Valenzuela J.G."/>
        </authorList>
    </citation>
    <scope>NUCLEOTIDE SEQUENCE</scope>
    <source>
        <strain evidence="5">Jacobina</strain>
        <tissue evidence="5">Midgut</tissue>
    </source>
</reference>
<comment type="catalytic activity">
    <reaction evidence="3">
        <text>L-glutamyl-tRNA(Gln) + L-glutamine + ATP + H2O = L-glutaminyl-tRNA(Gln) + L-glutamate + ADP + phosphate + H(+)</text>
        <dbReference type="Rhea" id="RHEA:17521"/>
        <dbReference type="Rhea" id="RHEA-COMP:9681"/>
        <dbReference type="Rhea" id="RHEA-COMP:9684"/>
        <dbReference type="ChEBI" id="CHEBI:15377"/>
        <dbReference type="ChEBI" id="CHEBI:15378"/>
        <dbReference type="ChEBI" id="CHEBI:29985"/>
        <dbReference type="ChEBI" id="CHEBI:30616"/>
        <dbReference type="ChEBI" id="CHEBI:43474"/>
        <dbReference type="ChEBI" id="CHEBI:58359"/>
        <dbReference type="ChEBI" id="CHEBI:78520"/>
        <dbReference type="ChEBI" id="CHEBI:78521"/>
        <dbReference type="ChEBI" id="CHEBI:456216"/>
    </reaction>
</comment>
<dbReference type="Gene3D" id="3.40.50.800">
    <property type="entry name" value="Anticodon-binding domain"/>
    <property type="match status" value="1"/>
</dbReference>
<accession>A0A1B0C8Y2</accession>
<evidence type="ECO:0000313" key="6">
    <source>
        <dbReference type="EnsemblMetazoa" id="LLOJ000404-PA"/>
    </source>
</evidence>
<sequence>MLRSPGSFSKIWTIVRRCSAQASGKKIPEYPIKVSAVKSVQEKRVKPKISIDEDTIHLLERLSLVNIDSKEALKIVEDSIAFADQILDIDTEGVEPLYTVLEDCDLPLREDKVTDGNIREDVLKNASVTEEEYFVAPPGNIPLEKDKKSFTKTQYAKLTLKSEKNINDLTLLPLGQKLLDNLKREWINSDPVINIYHRKIATLGVLVDAIDSSDETESLMLHRKIAPHQLAVLCYSQQPDNLSDLQDLAQLVTINTRKVGISTLNLPKGATDEEKHLSQELSVMDRLGVPYCIILNDESLRNGILQLRSRDTSLSEAVHLTDIPKYLIKIYSSF</sequence>
<reference evidence="7" key="1">
    <citation type="submission" date="2012-05" db="EMBL/GenBank/DDBJ databases">
        <title>Whole Genome Assembly of Lutzomyia longipalpis.</title>
        <authorList>
            <person name="Richards S."/>
            <person name="Qu C."/>
            <person name="Dillon R."/>
            <person name="Worley K."/>
            <person name="Scherer S."/>
            <person name="Batterton M."/>
            <person name="Taylor A."/>
            <person name="Hawes A."/>
            <person name="Hernandez B."/>
            <person name="Kovar C."/>
            <person name="Mandapat C."/>
            <person name="Pham C."/>
            <person name="Qu C."/>
            <person name="Jing C."/>
            <person name="Bess C."/>
            <person name="Bandaranaike D."/>
            <person name="Ngo D."/>
            <person name="Ongeri F."/>
            <person name="Arias F."/>
            <person name="Lara F."/>
            <person name="Weissenberger G."/>
            <person name="Kamau G."/>
            <person name="Han H."/>
            <person name="Shen H."/>
            <person name="Dinh H."/>
            <person name="Khalil I."/>
            <person name="Jones J."/>
            <person name="Shafer J."/>
            <person name="Jayaseelan J."/>
            <person name="Quiroz J."/>
            <person name="Blankenburg K."/>
            <person name="Nguyen L."/>
            <person name="Jackson L."/>
            <person name="Francisco L."/>
            <person name="Tang L.-Y."/>
            <person name="Pu L.-L."/>
            <person name="Perales L."/>
            <person name="Lorensuhewa L."/>
            <person name="Munidasa M."/>
            <person name="Coyle M."/>
            <person name="Taylor M."/>
            <person name="Puazo M."/>
            <person name="Firestine M."/>
            <person name="Scheel M."/>
            <person name="Javaid M."/>
            <person name="Wang M."/>
            <person name="Li M."/>
            <person name="Tabassum N."/>
            <person name="Saada N."/>
            <person name="Osuji N."/>
            <person name="Aqrawi P."/>
            <person name="Fu Q."/>
            <person name="Thornton R."/>
            <person name="Raj R."/>
            <person name="Goodspeed R."/>
            <person name="Mata R."/>
            <person name="Najjar R."/>
            <person name="Gubbala S."/>
            <person name="Lee S."/>
            <person name="Denson S."/>
            <person name="Patil S."/>
            <person name="Macmil S."/>
            <person name="Qi S."/>
            <person name="Matskevitch T."/>
            <person name="Palculict T."/>
            <person name="Mathew T."/>
            <person name="Vee V."/>
            <person name="Velamala V."/>
            <person name="Korchina V."/>
            <person name="Cai W."/>
            <person name="Liu W."/>
            <person name="Dai W."/>
            <person name="Zou X."/>
            <person name="Zhu Y."/>
            <person name="Zhang Y."/>
            <person name="Wu Y.-Q."/>
            <person name="Xin Y."/>
            <person name="Nazarath L."/>
            <person name="Kovar C."/>
            <person name="Han Y."/>
            <person name="Muzny D."/>
            <person name="Gibbs R."/>
        </authorList>
    </citation>
    <scope>NUCLEOTIDE SEQUENCE [LARGE SCALE GENOMIC DNA]</scope>
    <source>
        <strain evidence="7">Jacobina</strain>
    </source>
</reference>
<dbReference type="EMBL" id="AJWK01001597">
    <property type="status" value="NOT_ANNOTATED_CDS"/>
    <property type="molecule type" value="Genomic_DNA"/>
</dbReference>
<comment type="subcellular location">
    <subcellularLocation>
        <location evidence="3">Mitochondrion</location>
    </subcellularLocation>
</comment>
<evidence type="ECO:0000256" key="1">
    <source>
        <dbReference type="ARBA" id="ARBA00022741"/>
    </source>
</evidence>